<dbReference type="Gene3D" id="3.90.320.10">
    <property type="match status" value="1"/>
</dbReference>
<keyword evidence="3" id="KW-1185">Reference proteome</keyword>
<dbReference type="Proteomes" id="UP000225660">
    <property type="component" value="Segment"/>
</dbReference>
<evidence type="ECO:0000313" key="2">
    <source>
        <dbReference type="EMBL" id="AQY55071.1"/>
    </source>
</evidence>
<evidence type="ECO:0000259" key="1">
    <source>
        <dbReference type="Pfam" id="PF12705"/>
    </source>
</evidence>
<proteinExistence type="predicted"/>
<evidence type="ECO:0000313" key="3">
    <source>
        <dbReference type="Proteomes" id="UP000225660"/>
    </source>
</evidence>
<name>A0A1U9WQL2_9CAUD</name>
<sequence length="338" mass="38486">MRKWAVLTDDLKFCEITFDGEWYRVRITDEFGQELMTNESISLQGAKKQVKRFIGTGQTLKWQEVETDKIETPSKLHLPFGYLSVSQVRKYLTCPRAYEFKYVNKLNEPIGSTLVMGRAFHKGMQMASIKKVVDGEILSTDDVLDVYSDAFDQERENNDVDWAEDDPAKVKDDGAKLMQKYYEEMGINAIPMVDDRGLPLVEREHAFEIVPGLKAKAVIDIIEQDGSIRDYKTSKRSPSQTIIDETIQMPVYALAYRDITGQVEKTVGLDYAVNLKKEKKIMRLETDGPVDDGRIERVKQTFVGVAKAISAGIFYPNEESNACGYCSFKDICKKSKTF</sequence>
<organism evidence="2 3">
    <name type="scientific">Geobacillus phage TP-84</name>
    <dbReference type="NCBI Taxonomy" id="1965361"/>
    <lineage>
        <taxon>Viruses</taxon>
        <taxon>Duplodnaviria</taxon>
        <taxon>Heunggongvirae</taxon>
        <taxon>Uroviricota</taxon>
        <taxon>Caudoviricetes</taxon>
        <taxon>Saundersvirus</taxon>
        <taxon>Saundersvirus Tp84</taxon>
    </lineage>
</organism>
<dbReference type="OrthoDB" id="4950at10239"/>
<dbReference type="EMBL" id="KY565347">
    <property type="protein sequence ID" value="AQY55071.1"/>
    <property type="molecule type" value="Genomic_DNA"/>
</dbReference>
<dbReference type="InterPro" id="IPR038726">
    <property type="entry name" value="PDDEXK_AddAB-type"/>
</dbReference>
<reference evidence="2" key="1">
    <citation type="submission" date="2017-10" db="EMBL/GenBank/DDBJ databases">
        <title>Sequence, genome organization and annotation of the thermophilic 47,7-kb bacterophage TO-84 that infects Geobacillus stearothermophilus.</title>
        <authorList>
            <person name="Skowron P.M."/>
            <person name="Kropinski A."/>
            <person name="Los M."/>
        </authorList>
    </citation>
    <scope>NUCLEOTIDE SEQUENCE [LARGE SCALE GENOMIC DNA]</scope>
</reference>
<dbReference type="RefSeq" id="YP_009600097.1">
    <property type="nucleotide sequence ID" value="NC_041918.2"/>
</dbReference>
<protein>
    <submittedName>
        <fullName evidence="2">RecB-like protein</fullName>
    </submittedName>
</protein>
<accession>A0A1U9WQL2</accession>
<dbReference type="GeneID" id="40075859"/>
<dbReference type="Pfam" id="PF12705">
    <property type="entry name" value="PDDEXK_1"/>
    <property type="match status" value="1"/>
</dbReference>
<feature type="domain" description="PD-(D/E)XK endonuclease-like" evidence="1">
    <location>
        <begin position="83"/>
        <end position="333"/>
    </location>
</feature>
<dbReference type="InterPro" id="IPR011604">
    <property type="entry name" value="PDDEXK-like_dom_sf"/>
</dbReference>
<dbReference type="KEGG" id="vg:40075859"/>